<keyword evidence="3" id="KW-1185">Reference proteome</keyword>
<organism evidence="2 3">
    <name type="scientific">Glossina brevipalpis</name>
    <dbReference type="NCBI Taxonomy" id="37001"/>
    <lineage>
        <taxon>Eukaryota</taxon>
        <taxon>Metazoa</taxon>
        <taxon>Ecdysozoa</taxon>
        <taxon>Arthropoda</taxon>
        <taxon>Hexapoda</taxon>
        <taxon>Insecta</taxon>
        <taxon>Pterygota</taxon>
        <taxon>Neoptera</taxon>
        <taxon>Endopterygota</taxon>
        <taxon>Diptera</taxon>
        <taxon>Brachycera</taxon>
        <taxon>Muscomorpha</taxon>
        <taxon>Hippoboscoidea</taxon>
        <taxon>Glossinidae</taxon>
        <taxon>Glossina</taxon>
    </lineage>
</organism>
<evidence type="ECO:0000313" key="2">
    <source>
        <dbReference type="EnsemblMetazoa" id="GBRI012347-PA"/>
    </source>
</evidence>
<name>A0A1A9WAM8_9MUSC</name>
<dbReference type="Proteomes" id="UP000091820">
    <property type="component" value="Unassembled WGS sequence"/>
</dbReference>
<dbReference type="EnsemblMetazoa" id="GBRI012347-RA">
    <property type="protein sequence ID" value="GBRI012347-PA"/>
    <property type="gene ID" value="GBRI012347"/>
</dbReference>
<feature type="region of interest" description="Disordered" evidence="1">
    <location>
        <begin position="35"/>
        <end position="90"/>
    </location>
</feature>
<dbReference type="Pfam" id="PF02756">
    <property type="entry name" value="GYR"/>
    <property type="match status" value="3"/>
</dbReference>
<reference evidence="2" key="2">
    <citation type="submission" date="2020-05" db="UniProtKB">
        <authorList>
            <consortium name="EnsemblMetazoa"/>
        </authorList>
    </citation>
    <scope>IDENTIFICATION</scope>
    <source>
        <strain evidence="2">IAEA</strain>
    </source>
</reference>
<dbReference type="STRING" id="37001.A0A1A9WAM8"/>
<dbReference type="InterPro" id="IPR004011">
    <property type="entry name" value="Gyr_motif"/>
</dbReference>
<dbReference type="VEuPathDB" id="VectorBase:GBRI012347"/>
<evidence type="ECO:0000256" key="1">
    <source>
        <dbReference type="SAM" id="MobiDB-lite"/>
    </source>
</evidence>
<proteinExistence type="predicted"/>
<sequence>MLLLRTSWVSQQPDNLRYSTQRRLRRDVTELNQYLPPQQEQSLEVSNQYSAPQQEQSFEVSNQYSAPQQEQSYEVSNQYSAPQQEQSFEVSNQYSAPQVENSGFLADDGYHYKTVRRLRVRRRRRDVGELNQYLPPQQEQSFEVSNQYLAPQTEESGFLADDGYRYKAVRRLRRRKRSEIGESSQYLPPVQQEQSFEVSNQYLPPQIETSGFLANDGYRYKTVRRLRSRKRRDVSELNQYLPPTYESGGSAGNEYVAPIEQESGFLADDGYRYKTVKRSKVRRRL</sequence>
<reference evidence="3" key="1">
    <citation type="submission" date="2014-03" db="EMBL/GenBank/DDBJ databases">
        <authorList>
            <person name="Aksoy S."/>
            <person name="Warren W."/>
            <person name="Wilson R.K."/>
        </authorList>
    </citation>
    <scope>NUCLEOTIDE SEQUENCE [LARGE SCALE GENOMIC DNA]</scope>
    <source>
        <strain evidence="3">IAEA</strain>
    </source>
</reference>
<accession>A0A1A9WAM8</accession>
<dbReference type="SMART" id="SM00713">
    <property type="entry name" value="GYR"/>
    <property type="match status" value="4"/>
</dbReference>
<evidence type="ECO:0000313" key="3">
    <source>
        <dbReference type="Proteomes" id="UP000091820"/>
    </source>
</evidence>
<protein>
    <submittedName>
        <fullName evidence="2">Uncharacterized protein</fullName>
    </submittedName>
</protein>
<dbReference type="AlphaFoldDB" id="A0A1A9WAM8"/>